<dbReference type="AlphaFoldDB" id="A0A0D8L7W8"/>
<proteinExistence type="predicted"/>
<evidence type="ECO:0000313" key="2">
    <source>
        <dbReference type="Proteomes" id="UP000032582"/>
    </source>
</evidence>
<accession>A0A0D8L7W8</accession>
<reference evidence="1 2" key="1">
    <citation type="submission" date="2015-02" db="EMBL/GenBank/DDBJ databases">
        <title>Whole genome shotgun sequencing of cultured foodborne pathogen.</title>
        <authorList>
            <person name="Timme R."/>
            <person name="Allard M.W."/>
            <person name="Strain E."/>
            <person name="Evans P.S."/>
            <person name="Brown E."/>
        </authorList>
    </citation>
    <scope>NUCLEOTIDE SEQUENCE [LARGE SCALE GENOMIC DNA]</scope>
    <source>
        <strain evidence="1 2">GCSL-TSO-24</strain>
    </source>
</reference>
<gene>
    <name evidence="1" type="ORF">UA45_08810</name>
</gene>
<organism evidence="1 2">
    <name type="scientific">Morganella morganii</name>
    <name type="common">Proteus morganii</name>
    <dbReference type="NCBI Taxonomy" id="582"/>
    <lineage>
        <taxon>Bacteria</taxon>
        <taxon>Pseudomonadati</taxon>
        <taxon>Pseudomonadota</taxon>
        <taxon>Gammaproteobacteria</taxon>
        <taxon>Enterobacterales</taxon>
        <taxon>Morganellaceae</taxon>
        <taxon>Morganella</taxon>
    </lineage>
</organism>
<comment type="caution">
    <text evidence="1">The sequence shown here is derived from an EMBL/GenBank/DDBJ whole genome shotgun (WGS) entry which is preliminary data.</text>
</comment>
<sequence>MITDSWERIAASEFYPLMNKDSVIIIDNLSRLMRNTKWVGDIYPDTGHYGKPAFILGNQYNNMLKGNNAGDYISAGPGNDKINPVMVQT</sequence>
<dbReference type="EMBL" id="JZSH01000081">
    <property type="protein sequence ID" value="KJF78035.1"/>
    <property type="molecule type" value="Genomic_DNA"/>
</dbReference>
<dbReference type="PATRIC" id="fig|582.24.peg.2747"/>
<dbReference type="Proteomes" id="UP000032582">
    <property type="component" value="Unassembled WGS sequence"/>
</dbReference>
<name>A0A0D8L7W8_MORMO</name>
<protein>
    <submittedName>
        <fullName evidence="1">Uncharacterized protein</fullName>
    </submittedName>
</protein>
<evidence type="ECO:0000313" key="1">
    <source>
        <dbReference type="EMBL" id="KJF78035.1"/>
    </source>
</evidence>